<gene>
    <name evidence="2" type="ORF">Snoj_32460</name>
</gene>
<dbReference type="Proteomes" id="UP000613974">
    <property type="component" value="Unassembled WGS sequence"/>
</dbReference>
<dbReference type="EMBL" id="BNEC01000005">
    <property type="protein sequence ID" value="GHI69328.1"/>
    <property type="molecule type" value="Genomic_DNA"/>
</dbReference>
<feature type="region of interest" description="Disordered" evidence="1">
    <location>
        <begin position="1"/>
        <end position="92"/>
    </location>
</feature>
<feature type="compositionally biased region" description="Polar residues" evidence="1">
    <location>
        <begin position="75"/>
        <end position="92"/>
    </location>
</feature>
<comment type="caution">
    <text evidence="2">The sequence shown here is derived from an EMBL/GenBank/DDBJ whole genome shotgun (WGS) entry which is preliminary data.</text>
</comment>
<protein>
    <submittedName>
        <fullName evidence="2">Uncharacterized protein</fullName>
    </submittedName>
</protein>
<keyword evidence="3" id="KW-1185">Reference proteome</keyword>
<evidence type="ECO:0000313" key="3">
    <source>
        <dbReference type="Proteomes" id="UP000613974"/>
    </source>
</evidence>
<organism evidence="2 3">
    <name type="scientific">Streptomyces nojiriensis</name>
    <dbReference type="NCBI Taxonomy" id="66374"/>
    <lineage>
        <taxon>Bacteria</taxon>
        <taxon>Bacillati</taxon>
        <taxon>Actinomycetota</taxon>
        <taxon>Actinomycetes</taxon>
        <taxon>Kitasatosporales</taxon>
        <taxon>Streptomycetaceae</taxon>
        <taxon>Streptomyces</taxon>
    </lineage>
</organism>
<reference evidence="3" key="1">
    <citation type="submission" date="2023-07" db="EMBL/GenBank/DDBJ databases">
        <title>Whole genome shotgun sequence of Streptomyces nojiriensis NBRC 13794.</title>
        <authorList>
            <person name="Komaki H."/>
            <person name="Tamura T."/>
        </authorList>
    </citation>
    <scope>NUCLEOTIDE SEQUENCE [LARGE SCALE GENOMIC DNA]</scope>
    <source>
        <strain evidence="3">NBRC 13794</strain>
    </source>
</reference>
<name>A0ABQ3SMI0_9ACTN</name>
<evidence type="ECO:0000256" key="1">
    <source>
        <dbReference type="SAM" id="MobiDB-lite"/>
    </source>
</evidence>
<sequence>MAFDLREPGSQTITQPDDPAAAHTRKIATLRRLTAVPASVARPRSRSKNLQRSTSDEEKQRGKTLRHGGGKPRTPQFQDSIMETETIANGIP</sequence>
<accession>A0ABQ3SMI0</accession>
<proteinExistence type="predicted"/>
<evidence type="ECO:0000313" key="2">
    <source>
        <dbReference type="EMBL" id="GHI69328.1"/>
    </source>
</evidence>